<accession>A0A521FRR4</accession>
<evidence type="ECO:0000256" key="1">
    <source>
        <dbReference type="ARBA" id="ARBA00004651"/>
    </source>
</evidence>
<evidence type="ECO:0000256" key="2">
    <source>
        <dbReference type="ARBA" id="ARBA00022448"/>
    </source>
</evidence>
<protein>
    <submittedName>
        <fullName evidence="11">Peptide/nickel transport system permease protein</fullName>
    </submittedName>
</protein>
<dbReference type="EMBL" id="FXTK01000038">
    <property type="protein sequence ID" value="SMO98925.1"/>
    <property type="molecule type" value="Genomic_DNA"/>
</dbReference>
<keyword evidence="2 9" id="KW-0813">Transport</keyword>
<dbReference type="InterPro" id="IPR000515">
    <property type="entry name" value="MetI-like"/>
</dbReference>
<feature type="domain" description="ABC transmembrane type-1" evidence="10">
    <location>
        <begin position="97"/>
        <end position="286"/>
    </location>
</feature>
<evidence type="ECO:0000256" key="5">
    <source>
        <dbReference type="ARBA" id="ARBA00022856"/>
    </source>
</evidence>
<evidence type="ECO:0000313" key="12">
    <source>
        <dbReference type="Proteomes" id="UP000319014"/>
    </source>
</evidence>
<keyword evidence="4 9" id="KW-0812">Transmembrane</keyword>
<dbReference type="RefSeq" id="WP_246098826.1">
    <property type="nucleotide sequence ID" value="NZ_FXTK01000038.1"/>
</dbReference>
<dbReference type="AlphaFoldDB" id="A0A521FRR4"/>
<dbReference type="GO" id="GO:0015031">
    <property type="term" value="P:protein transport"/>
    <property type="evidence" value="ECO:0007669"/>
    <property type="project" value="UniProtKB-KW"/>
</dbReference>
<feature type="transmembrane region" description="Helical" evidence="9">
    <location>
        <begin position="31"/>
        <end position="54"/>
    </location>
</feature>
<dbReference type="PROSITE" id="PS50928">
    <property type="entry name" value="ABC_TM1"/>
    <property type="match status" value="1"/>
</dbReference>
<dbReference type="Gene3D" id="1.10.3720.10">
    <property type="entry name" value="MetI-like"/>
    <property type="match status" value="1"/>
</dbReference>
<dbReference type="InterPro" id="IPR035906">
    <property type="entry name" value="MetI-like_sf"/>
</dbReference>
<keyword evidence="6" id="KW-0653">Protein transport</keyword>
<dbReference type="Pfam" id="PF00528">
    <property type="entry name" value="BPD_transp_1"/>
    <property type="match status" value="1"/>
</dbReference>
<feature type="transmembrane region" description="Helical" evidence="9">
    <location>
        <begin position="205"/>
        <end position="224"/>
    </location>
</feature>
<sequence length="307" mass="33442">MSDMTHPTAAAKPPREHALAEAFLMLWRDKFAFLSACFLLLVVIAALFGPSLLPDQALQMNLRGRNAPPFELERGWLYILGADNMGRSLLARLVIGSRYTLMIAGSAVVLALVVGTILGLIAGYRQGRIATIILRGADILMSFPSLLLALIVLFVLAPSVGNVVLVLALSRVPVYLRTCRAEVLEIRERQFVKAAKVLGASHARIVFLHILPNVVPTLMTLATLEFAAVMLSESSLSFLGLGVQAPAVTWGLMVADGRGYLASAWWLSFWPGVAISLTAISANLMANWIRTATDPAQRWRLEKRTRA</sequence>
<evidence type="ECO:0000259" key="10">
    <source>
        <dbReference type="PROSITE" id="PS50928"/>
    </source>
</evidence>
<proteinExistence type="inferred from homology"/>
<evidence type="ECO:0000256" key="7">
    <source>
        <dbReference type="ARBA" id="ARBA00022989"/>
    </source>
</evidence>
<dbReference type="Pfam" id="PF12911">
    <property type="entry name" value="OppC_N"/>
    <property type="match status" value="1"/>
</dbReference>
<evidence type="ECO:0000256" key="3">
    <source>
        <dbReference type="ARBA" id="ARBA00022475"/>
    </source>
</evidence>
<dbReference type="GO" id="GO:0005886">
    <property type="term" value="C:plasma membrane"/>
    <property type="evidence" value="ECO:0007669"/>
    <property type="project" value="UniProtKB-SubCell"/>
</dbReference>
<organism evidence="11 12">
    <name type="scientific">Paracoccus laeviglucosivorans</name>
    <dbReference type="NCBI Taxonomy" id="1197861"/>
    <lineage>
        <taxon>Bacteria</taxon>
        <taxon>Pseudomonadati</taxon>
        <taxon>Pseudomonadota</taxon>
        <taxon>Alphaproteobacteria</taxon>
        <taxon>Rhodobacterales</taxon>
        <taxon>Paracoccaceae</taxon>
        <taxon>Paracoccus</taxon>
    </lineage>
</organism>
<feature type="transmembrane region" description="Helical" evidence="9">
    <location>
        <begin position="267"/>
        <end position="289"/>
    </location>
</feature>
<dbReference type="GO" id="GO:0015833">
    <property type="term" value="P:peptide transport"/>
    <property type="evidence" value="ECO:0007669"/>
    <property type="project" value="UniProtKB-KW"/>
</dbReference>
<dbReference type="CDD" id="cd06261">
    <property type="entry name" value="TM_PBP2"/>
    <property type="match status" value="1"/>
</dbReference>
<feature type="transmembrane region" description="Helical" evidence="9">
    <location>
        <begin position="145"/>
        <end position="168"/>
    </location>
</feature>
<evidence type="ECO:0000256" key="8">
    <source>
        <dbReference type="ARBA" id="ARBA00023136"/>
    </source>
</evidence>
<name>A0A521FRR4_9RHOB</name>
<comment type="subcellular location">
    <subcellularLocation>
        <location evidence="1 9">Cell membrane</location>
        <topology evidence="1 9">Multi-pass membrane protein</topology>
    </subcellularLocation>
</comment>
<reference evidence="11 12" key="1">
    <citation type="submission" date="2017-05" db="EMBL/GenBank/DDBJ databases">
        <authorList>
            <person name="Varghese N."/>
            <person name="Submissions S."/>
        </authorList>
    </citation>
    <scope>NUCLEOTIDE SEQUENCE [LARGE SCALE GENOMIC DNA]</scope>
    <source>
        <strain evidence="11 12">DSM 100094</strain>
    </source>
</reference>
<keyword evidence="12" id="KW-1185">Reference proteome</keyword>
<keyword evidence="3" id="KW-1003">Cell membrane</keyword>
<dbReference type="InterPro" id="IPR025966">
    <property type="entry name" value="OppC_N"/>
</dbReference>
<keyword evidence="7 9" id="KW-1133">Transmembrane helix</keyword>
<dbReference type="InterPro" id="IPR050366">
    <property type="entry name" value="BP-dependent_transpt_permease"/>
</dbReference>
<dbReference type="PANTHER" id="PTHR43386:SF1">
    <property type="entry name" value="D,D-DIPEPTIDE TRANSPORT SYSTEM PERMEASE PROTEIN DDPC-RELATED"/>
    <property type="match status" value="1"/>
</dbReference>
<evidence type="ECO:0000256" key="4">
    <source>
        <dbReference type="ARBA" id="ARBA00022692"/>
    </source>
</evidence>
<dbReference type="PANTHER" id="PTHR43386">
    <property type="entry name" value="OLIGOPEPTIDE TRANSPORT SYSTEM PERMEASE PROTEIN APPC"/>
    <property type="match status" value="1"/>
</dbReference>
<keyword evidence="5" id="KW-0571">Peptide transport</keyword>
<dbReference type="Proteomes" id="UP000319014">
    <property type="component" value="Unassembled WGS sequence"/>
</dbReference>
<dbReference type="GO" id="GO:0055085">
    <property type="term" value="P:transmembrane transport"/>
    <property type="evidence" value="ECO:0007669"/>
    <property type="project" value="InterPro"/>
</dbReference>
<feature type="transmembrane region" description="Helical" evidence="9">
    <location>
        <begin position="101"/>
        <end position="124"/>
    </location>
</feature>
<comment type="similarity">
    <text evidence="9">Belongs to the binding-protein-dependent transport system permease family.</text>
</comment>
<evidence type="ECO:0000256" key="9">
    <source>
        <dbReference type="RuleBase" id="RU363032"/>
    </source>
</evidence>
<dbReference type="SUPFAM" id="SSF161098">
    <property type="entry name" value="MetI-like"/>
    <property type="match status" value="1"/>
</dbReference>
<gene>
    <name evidence="11" type="ORF">SAMN06265221_1388</name>
</gene>
<evidence type="ECO:0000256" key="6">
    <source>
        <dbReference type="ARBA" id="ARBA00022927"/>
    </source>
</evidence>
<evidence type="ECO:0000313" key="11">
    <source>
        <dbReference type="EMBL" id="SMO98925.1"/>
    </source>
</evidence>
<keyword evidence="8 9" id="KW-0472">Membrane</keyword>
<feature type="transmembrane region" description="Helical" evidence="9">
    <location>
        <begin position="236"/>
        <end position="255"/>
    </location>
</feature>